<dbReference type="AlphaFoldDB" id="K4A3U3"/>
<keyword evidence="3" id="KW-1185">Reference proteome</keyword>
<dbReference type="EMBL" id="AGNK02001221">
    <property type="status" value="NOT_ANNOTATED_CDS"/>
    <property type="molecule type" value="Genomic_DNA"/>
</dbReference>
<protein>
    <submittedName>
        <fullName evidence="2">Uncharacterized protein</fullName>
    </submittedName>
</protein>
<evidence type="ECO:0000313" key="3">
    <source>
        <dbReference type="Proteomes" id="UP000004995"/>
    </source>
</evidence>
<feature type="region of interest" description="Disordered" evidence="1">
    <location>
        <begin position="1"/>
        <end position="20"/>
    </location>
</feature>
<name>K4A3U3_SETIT</name>
<dbReference type="InParanoid" id="K4A3U3"/>
<dbReference type="Gramene" id="KQL25534">
    <property type="protein sequence ID" value="KQL25534"/>
    <property type="gene ID" value="SETIT_033546mg"/>
</dbReference>
<proteinExistence type="predicted"/>
<reference evidence="3" key="1">
    <citation type="journal article" date="2012" name="Nat. Biotechnol.">
        <title>Reference genome sequence of the model plant Setaria.</title>
        <authorList>
            <person name="Bennetzen J.L."/>
            <person name="Schmutz J."/>
            <person name="Wang H."/>
            <person name="Percifield R."/>
            <person name="Hawkins J."/>
            <person name="Pontaroli A.C."/>
            <person name="Estep M."/>
            <person name="Feng L."/>
            <person name="Vaughn J.N."/>
            <person name="Grimwood J."/>
            <person name="Jenkins J."/>
            <person name="Barry K."/>
            <person name="Lindquist E."/>
            <person name="Hellsten U."/>
            <person name="Deshpande S."/>
            <person name="Wang X."/>
            <person name="Wu X."/>
            <person name="Mitros T."/>
            <person name="Triplett J."/>
            <person name="Yang X."/>
            <person name="Ye C.Y."/>
            <person name="Mauro-Herrera M."/>
            <person name="Wang L."/>
            <person name="Li P."/>
            <person name="Sharma M."/>
            <person name="Sharma R."/>
            <person name="Ronald P.C."/>
            <person name="Panaud O."/>
            <person name="Kellogg E.A."/>
            <person name="Brutnell T.P."/>
            <person name="Doust A.N."/>
            <person name="Tuskan G.A."/>
            <person name="Rokhsar D."/>
            <person name="Devos K.M."/>
        </authorList>
    </citation>
    <scope>NUCLEOTIDE SEQUENCE [LARGE SCALE GENOMIC DNA]</scope>
    <source>
        <strain evidence="3">cv. Yugu1</strain>
    </source>
</reference>
<accession>K4A3U3</accession>
<organism evidence="2 3">
    <name type="scientific">Setaria italica</name>
    <name type="common">Foxtail millet</name>
    <name type="synonym">Panicum italicum</name>
    <dbReference type="NCBI Taxonomy" id="4555"/>
    <lineage>
        <taxon>Eukaryota</taxon>
        <taxon>Viridiplantae</taxon>
        <taxon>Streptophyta</taxon>
        <taxon>Embryophyta</taxon>
        <taxon>Tracheophyta</taxon>
        <taxon>Spermatophyta</taxon>
        <taxon>Magnoliopsida</taxon>
        <taxon>Liliopsida</taxon>
        <taxon>Poales</taxon>
        <taxon>Poaceae</taxon>
        <taxon>PACMAD clade</taxon>
        <taxon>Panicoideae</taxon>
        <taxon>Panicodae</taxon>
        <taxon>Paniceae</taxon>
        <taxon>Cenchrinae</taxon>
        <taxon>Setaria</taxon>
    </lineage>
</organism>
<reference evidence="2" key="2">
    <citation type="submission" date="2018-08" db="UniProtKB">
        <authorList>
            <consortium name="EnsemblPlants"/>
        </authorList>
    </citation>
    <scope>IDENTIFICATION</scope>
    <source>
        <strain evidence="2">Yugu1</strain>
    </source>
</reference>
<evidence type="ECO:0000313" key="2">
    <source>
        <dbReference type="EnsemblPlants" id="KQL25534"/>
    </source>
</evidence>
<dbReference type="EnsemblPlants" id="KQL25534">
    <property type="protein sequence ID" value="KQL25534"/>
    <property type="gene ID" value="SETIT_033546mg"/>
</dbReference>
<dbReference type="HOGENOM" id="CLU_3336445_0_0_1"/>
<sequence length="38" mass="3960">MVNDLLGKSPSGSALCNGSERGCTWDDGSLLDRGEATF</sequence>
<evidence type="ECO:0000256" key="1">
    <source>
        <dbReference type="SAM" id="MobiDB-lite"/>
    </source>
</evidence>
<dbReference type="Proteomes" id="UP000004995">
    <property type="component" value="Unassembled WGS sequence"/>
</dbReference>